<dbReference type="AlphaFoldDB" id="A0A9D1DTU5"/>
<evidence type="ECO:0000256" key="2">
    <source>
        <dbReference type="ARBA" id="ARBA00003015"/>
    </source>
</evidence>
<dbReference type="EC" id="2.1.1.33" evidence="7"/>
<organism evidence="8 9">
    <name type="scientific">Candidatus Onthousia excrementipullorum</name>
    <dbReference type="NCBI Taxonomy" id="2840884"/>
    <lineage>
        <taxon>Bacteria</taxon>
        <taxon>Bacillati</taxon>
        <taxon>Bacillota</taxon>
        <taxon>Bacilli</taxon>
        <taxon>Candidatus Onthousia</taxon>
    </lineage>
</organism>
<dbReference type="EMBL" id="DVHC01000025">
    <property type="protein sequence ID" value="HIR58847.1"/>
    <property type="molecule type" value="Genomic_DNA"/>
</dbReference>
<dbReference type="NCBIfam" id="NF001080">
    <property type="entry name" value="PRK00121.2-2"/>
    <property type="match status" value="1"/>
</dbReference>
<feature type="binding site" evidence="7">
    <location>
        <position position="68"/>
    </location>
    <ligand>
        <name>S-adenosyl-L-methionine</name>
        <dbReference type="ChEBI" id="CHEBI:59789"/>
    </ligand>
</feature>
<comment type="caution">
    <text evidence="7">Lacks conserved residue(s) required for the propagation of feature annotation.</text>
</comment>
<protein>
    <recommendedName>
        <fullName evidence="7">tRNA (guanine-N(7)-)-methyltransferase</fullName>
        <ecNumber evidence="7">2.1.1.33</ecNumber>
    </recommendedName>
    <alternativeName>
        <fullName evidence="7">tRNA (guanine(46)-N(7))-methyltransferase</fullName>
    </alternativeName>
    <alternativeName>
        <fullName evidence="7">tRNA(m7G46)-methyltransferase</fullName>
    </alternativeName>
</protein>
<keyword evidence="3 7" id="KW-0489">Methyltransferase</keyword>
<accession>A0A9D1DTU5</accession>
<keyword evidence="5 7" id="KW-0949">S-adenosyl-L-methionine</keyword>
<evidence type="ECO:0000313" key="8">
    <source>
        <dbReference type="EMBL" id="HIR58847.1"/>
    </source>
</evidence>
<evidence type="ECO:0000256" key="4">
    <source>
        <dbReference type="ARBA" id="ARBA00022679"/>
    </source>
</evidence>
<comment type="similarity">
    <text evidence="7">Belongs to the class I-like SAM-binding methyltransferase superfamily. TrmB family.</text>
</comment>
<dbReference type="PANTHER" id="PTHR23417:SF14">
    <property type="entry name" value="PENTACOTRIPEPTIDE-REPEAT REGION OF PRORP DOMAIN-CONTAINING PROTEIN"/>
    <property type="match status" value="1"/>
</dbReference>
<evidence type="ECO:0000313" key="9">
    <source>
        <dbReference type="Proteomes" id="UP000824232"/>
    </source>
</evidence>
<keyword evidence="6 7" id="KW-0819">tRNA processing</keyword>
<dbReference type="Proteomes" id="UP000824232">
    <property type="component" value="Unassembled WGS sequence"/>
</dbReference>
<feature type="binding site" evidence="7">
    <location>
        <position position="119"/>
    </location>
    <ligand>
        <name>substrate</name>
    </ligand>
</feature>
<feature type="binding site" evidence="7">
    <location>
        <position position="115"/>
    </location>
    <ligand>
        <name>S-adenosyl-L-methionine</name>
        <dbReference type="ChEBI" id="CHEBI:59789"/>
    </ligand>
</feature>
<comment type="pathway">
    <text evidence="7">tRNA modification; N(7)-methylguanine-tRNA biosynthesis.</text>
</comment>
<comment type="caution">
    <text evidence="8">The sequence shown here is derived from an EMBL/GenBank/DDBJ whole genome shotgun (WGS) entry which is preliminary data.</text>
</comment>
<evidence type="ECO:0000256" key="5">
    <source>
        <dbReference type="ARBA" id="ARBA00022691"/>
    </source>
</evidence>
<gene>
    <name evidence="7 8" type="primary">trmB</name>
    <name evidence="8" type="ORF">IAB38_02245</name>
</gene>
<keyword evidence="4 7" id="KW-0808">Transferase</keyword>
<feature type="binding site" evidence="7">
    <location>
        <position position="43"/>
    </location>
    <ligand>
        <name>S-adenosyl-L-methionine</name>
        <dbReference type="ChEBI" id="CHEBI:59789"/>
    </ligand>
</feature>
<proteinExistence type="inferred from homology"/>
<evidence type="ECO:0000256" key="1">
    <source>
        <dbReference type="ARBA" id="ARBA00000142"/>
    </source>
</evidence>
<reference evidence="8" key="1">
    <citation type="submission" date="2020-10" db="EMBL/GenBank/DDBJ databases">
        <authorList>
            <person name="Gilroy R."/>
        </authorList>
    </citation>
    <scope>NUCLEOTIDE SEQUENCE</scope>
    <source>
        <strain evidence="8">CHK184-20233</strain>
    </source>
</reference>
<comment type="function">
    <text evidence="2 7">Catalyzes the formation of N(7)-methylguanine at position 46 (m7G46) in tRNA.</text>
</comment>
<evidence type="ECO:0000256" key="7">
    <source>
        <dbReference type="HAMAP-Rule" id="MF_01057"/>
    </source>
</evidence>
<evidence type="ECO:0000256" key="3">
    <source>
        <dbReference type="ARBA" id="ARBA00022603"/>
    </source>
</evidence>
<dbReference type="SUPFAM" id="SSF53335">
    <property type="entry name" value="S-adenosyl-L-methionine-dependent methyltransferases"/>
    <property type="match status" value="1"/>
</dbReference>
<feature type="binding site" evidence="7">
    <location>
        <position position="151"/>
    </location>
    <ligand>
        <name>substrate</name>
    </ligand>
</feature>
<feature type="binding site" evidence="7">
    <location>
        <position position="94"/>
    </location>
    <ligand>
        <name>S-adenosyl-L-methionine</name>
        <dbReference type="ChEBI" id="CHEBI:59789"/>
    </ligand>
</feature>
<evidence type="ECO:0000256" key="6">
    <source>
        <dbReference type="ARBA" id="ARBA00022694"/>
    </source>
</evidence>
<dbReference type="GO" id="GO:0008176">
    <property type="term" value="F:tRNA (guanine(46)-N7)-methyltransferase activity"/>
    <property type="evidence" value="ECO:0007669"/>
    <property type="project" value="UniProtKB-UniRule"/>
</dbReference>
<dbReference type="Gene3D" id="3.40.50.150">
    <property type="entry name" value="Vaccinia Virus protein VP39"/>
    <property type="match status" value="1"/>
</dbReference>
<reference evidence="8" key="2">
    <citation type="journal article" date="2021" name="PeerJ">
        <title>Extensive microbial diversity within the chicken gut microbiome revealed by metagenomics and culture.</title>
        <authorList>
            <person name="Gilroy R."/>
            <person name="Ravi A."/>
            <person name="Getino M."/>
            <person name="Pursley I."/>
            <person name="Horton D.L."/>
            <person name="Alikhan N.F."/>
            <person name="Baker D."/>
            <person name="Gharbi K."/>
            <person name="Hall N."/>
            <person name="Watson M."/>
            <person name="Adriaenssens E.M."/>
            <person name="Foster-Nyarko E."/>
            <person name="Jarju S."/>
            <person name="Secka A."/>
            <person name="Antonio M."/>
            <person name="Oren A."/>
            <person name="Chaudhuri R.R."/>
            <person name="La Ragione R."/>
            <person name="Hildebrand F."/>
            <person name="Pallen M.J."/>
        </authorList>
    </citation>
    <scope>NUCLEOTIDE SEQUENCE</scope>
    <source>
        <strain evidence="8">CHK184-20233</strain>
    </source>
</reference>
<name>A0A9D1DTU5_9FIRM</name>
<comment type="catalytic activity">
    <reaction evidence="1 7">
        <text>guanosine(46) in tRNA + S-adenosyl-L-methionine = N(7)-methylguanosine(46) in tRNA + S-adenosyl-L-homocysteine</text>
        <dbReference type="Rhea" id="RHEA:42708"/>
        <dbReference type="Rhea" id="RHEA-COMP:10188"/>
        <dbReference type="Rhea" id="RHEA-COMP:10189"/>
        <dbReference type="ChEBI" id="CHEBI:57856"/>
        <dbReference type="ChEBI" id="CHEBI:59789"/>
        <dbReference type="ChEBI" id="CHEBI:74269"/>
        <dbReference type="ChEBI" id="CHEBI:74480"/>
        <dbReference type="EC" id="2.1.1.33"/>
    </reaction>
</comment>
<sequence>MRLRNVKDKEEILNNCKYLIKNPEDYKGKWKELFNNDNPIYIEIGMGKGKFILENALKYKDINYIGIEKFDSVMAKAIKKIPDDLDNLKLIRMNALDIDKVFSKEIDLIYLNFSDPWPKTRWHNRRLTSKIFLDKYDTLFKDTKRIEMKTDNEDLFIYSLETLSSNGYALSDISFDYHNTHTDIIMSEYEMRFNKIGKNVYHLFAQKK</sequence>
<dbReference type="NCBIfam" id="TIGR00091">
    <property type="entry name" value="tRNA (guanosine(46)-N7)-methyltransferase TrmB"/>
    <property type="match status" value="1"/>
</dbReference>
<dbReference type="PROSITE" id="PS51625">
    <property type="entry name" value="SAM_MT_TRMB"/>
    <property type="match status" value="1"/>
</dbReference>
<dbReference type="InterPro" id="IPR003358">
    <property type="entry name" value="tRNA_(Gua-N-7)_MeTrfase_Trmb"/>
</dbReference>
<dbReference type="Pfam" id="PF02390">
    <property type="entry name" value="Methyltransf_4"/>
    <property type="match status" value="1"/>
</dbReference>
<dbReference type="HAMAP" id="MF_01057">
    <property type="entry name" value="tRNA_methyltr_TrmB"/>
    <property type="match status" value="1"/>
</dbReference>
<dbReference type="InterPro" id="IPR029063">
    <property type="entry name" value="SAM-dependent_MTases_sf"/>
</dbReference>
<dbReference type="PANTHER" id="PTHR23417">
    <property type="entry name" value="3-DEOXY-D-MANNO-OCTULOSONIC-ACID TRANSFERASE/TRNA GUANINE-N 7 - -METHYLTRANSFERASE"/>
    <property type="match status" value="1"/>
</dbReference>
<dbReference type="InterPro" id="IPR055361">
    <property type="entry name" value="tRNA_methyltr_TrmB_bact"/>
</dbReference>
<dbReference type="GO" id="GO:0043527">
    <property type="term" value="C:tRNA methyltransferase complex"/>
    <property type="evidence" value="ECO:0007669"/>
    <property type="project" value="TreeGrafter"/>
</dbReference>